<evidence type="ECO:0000313" key="2">
    <source>
        <dbReference type="Proteomes" id="UP001497453"/>
    </source>
</evidence>
<dbReference type="Proteomes" id="UP001497453">
    <property type="component" value="Chromosome 2"/>
</dbReference>
<reference evidence="2" key="1">
    <citation type="submission" date="2024-04" db="EMBL/GenBank/DDBJ databases">
        <authorList>
            <person name="Shaw F."/>
            <person name="Minotto A."/>
        </authorList>
    </citation>
    <scope>NUCLEOTIDE SEQUENCE [LARGE SCALE GENOMIC DNA]</scope>
</reference>
<proteinExistence type="predicted"/>
<protein>
    <submittedName>
        <fullName evidence="1">Uncharacterized protein</fullName>
    </submittedName>
</protein>
<name>A0ABP1CZT7_9APHY</name>
<gene>
    <name evidence="1" type="ORF">GFSPODELE1_LOCUS3091</name>
</gene>
<sequence length="151" mass="16626">MVPRTRGCRFPSWIFLCVAECNKLARVKLHERTIQPSTQIQYDEDCLCLSELHVRSITSSVLYVVLRFFAGGCPTDPWVVGGISPDPILKTDVPPTLPYGVTIPVGTCAAGGRAKLLGPGTEQQQYSTQLVVAYSEGRGERSRPFGPEVMW</sequence>
<dbReference type="EMBL" id="OZ037945">
    <property type="protein sequence ID" value="CAL1700297.1"/>
    <property type="molecule type" value="Genomic_DNA"/>
</dbReference>
<evidence type="ECO:0000313" key="1">
    <source>
        <dbReference type="EMBL" id="CAL1700297.1"/>
    </source>
</evidence>
<accession>A0ABP1CZT7</accession>
<keyword evidence="2" id="KW-1185">Reference proteome</keyword>
<organism evidence="1 2">
    <name type="scientific">Somion occarium</name>
    <dbReference type="NCBI Taxonomy" id="3059160"/>
    <lineage>
        <taxon>Eukaryota</taxon>
        <taxon>Fungi</taxon>
        <taxon>Dikarya</taxon>
        <taxon>Basidiomycota</taxon>
        <taxon>Agaricomycotina</taxon>
        <taxon>Agaricomycetes</taxon>
        <taxon>Polyporales</taxon>
        <taxon>Cerrenaceae</taxon>
        <taxon>Somion</taxon>
    </lineage>
</organism>